<sequence length="133" mass="14833">MPVRALGLAYWVTKLAPLVVKYHVPFQKKCLENIIGKKKASFSTTRSPFSTIHLVLHPLNHLFAHNQYTSCRGELLSLFAEVAKETKNNNTFGMNGAEEWTGLGRMEAPRGSSGFADPLLHQLNGIHSKTDKE</sequence>
<dbReference type="EMBL" id="BPLR01008590">
    <property type="protein sequence ID" value="GIY25859.1"/>
    <property type="molecule type" value="Genomic_DNA"/>
</dbReference>
<proteinExistence type="predicted"/>
<evidence type="ECO:0000313" key="2">
    <source>
        <dbReference type="Proteomes" id="UP001054945"/>
    </source>
</evidence>
<dbReference type="Proteomes" id="UP001054945">
    <property type="component" value="Unassembled WGS sequence"/>
</dbReference>
<accession>A0AAV4RXM5</accession>
<keyword evidence="2" id="KW-1185">Reference proteome</keyword>
<gene>
    <name evidence="1" type="ORF">CEXT_814751</name>
</gene>
<protein>
    <submittedName>
        <fullName evidence="1">Uncharacterized protein</fullName>
    </submittedName>
</protein>
<dbReference type="AlphaFoldDB" id="A0AAV4RXM5"/>
<name>A0AAV4RXM5_CAEEX</name>
<comment type="caution">
    <text evidence="1">The sequence shown here is derived from an EMBL/GenBank/DDBJ whole genome shotgun (WGS) entry which is preliminary data.</text>
</comment>
<organism evidence="1 2">
    <name type="scientific">Caerostris extrusa</name>
    <name type="common">Bark spider</name>
    <name type="synonym">Caerostris bankana</name>
    <dbReference type="NCBI Taxonomy" id="172846"/>
    <lineage>
        <taxon>Eukaryota</taxon>
        <taxon>Metazoa</taxon>
        <taxon>Ecdysozoa</taxon>
        <taxon>Arthropoda</taxon>
        <taxon>Chelicerata</taxon>
        <taxon>Arachnida</taxon>
        <taxon>Araneae</taxon>
        <taxon>Araneomorphae</taxon>
        <taxon>Entelegynae</taxon>
        <taxon>Araneoidea</taxon>
        <taxon>Araneidae</taxon>
        <taxon>Caerostris</taxon>
    </lineage>
</organism>
<reference evidence="1 2" key="1">
    <citation type="submission" date="2021-06" db="EMBL/GenBank/DDBJ databases">
        <title>Caerostris extrusa draft genome.</title>
        <authorList>
            <person name="Kono N."/>
            <person name="Arakawa K."/>
        </authorList>
    </citation>
    <scope>NUCLEOTIDE SEQUENCE [LARGE SCALE GENOMIC DNA]</scope>
</reference>
<evidence type="ECO:0000313" key="1">
    <source>
        <dbReference type="EMBL" id="GIY25859.1"/>
    </source>
</evidence>